<feature type="domain" description="FCH" evidence="1">
    <location>
        <begin position="36"/>
        <end position="91"/>
    </location>
</feature>
<keyword evidence="3" id="KW-1185">Reference proteome</keyword>
<dbReference type="InParanoid" id="A8N1V3"/>
<dbReference type="OrthoDB" id="79452at2759"/>
<comment type="caution">
    <text evidence="2">The sequence shown here is derived from an EMBL/GenBank/DDBJ whole genome shotgun (WGS) entry which is preliminary data.</text>
</comment>
<reference evidence="2 3" key="1">
    <citation type="journal article" date="2010" name="Proc. Natl. Acad. Sci. U.S.A.">
        <title>Insights into evolution of multicellular fungi from the assembled chromosomes of the mushroom Coprinopsis cinerea (Coprinus cinereus).</title>
        <authorList>
            <person name="Stajich J.E."/>
            <person name="Wilke S.K."/>
            <person name="Ahren D."/>
            <person name="Au C.H."/>
            <person name="Birren B.W."/>
            <person name="Borodovsky M."/>
            <person name="Burns C."/>
            <person name="Canback B."/>
            <person name="Casselton L.A."/>
            <person name="Cheng C.K."/>
            <person name="Deng J."/>
            <person name="Dietrich F.S."/>
            <person name="Fargo D.C."/>
            <person name="Farman M.L."/>
            <person name="Gathman A.C."/>
            <person name="Goldberg J."/>
            <person name="Guigo R."/>
            <person name="Hoegger P.J."/>
            <person name="Hooker J.B."/>
            <person name="Huggins A."/>
            <person name="James T.Y."/>
            <person name="Kamada T."/>
            <person name="Kilaru S."/>
            <person name="Kodira C."/>
            <person name="Kues U."/>
            <person name="Kupfer D."/>
            <person name="Kwan H.S."/>
            <person name="Lomsadze A."/>
            <person name="Li W."/>
            <person name="Lilly W.W."/>
            <person name="Ma L.J."/>
            <person name="Mackey A.J."/>
            <person name="Manning G."/>
            <person name="Martin F."/>
            <person name="Muraguchi H."/>
            <person name="Natvig D.O."/>
            <person name="Palmerini H."/>
            <person name="Ramesh M.A."/>
            <person name="Rehmeyer C.J."/>
            <person name="Roe B.A."/>
            <person name="Shenoy N."/>
            <person name="Stanke M."/>
            <person name="Ter-Hovhannisyan V."/>
            <person name="Tunlid A."/>
            <person name="Velagapudi R."/>
            <person name="Vision T.J."/>
            <person name="Zeng Q."/>
            <person name="Zolan M.E."/>
            <person name="Pukkila P.J."/>
        </authorList>
    </citation>
    <scope>NUCLEOTIDE SEQUENCE [LARGE SCALE GENOMIC DNA]</scope>
    <source>
        <strain evidence="3">Okayama-7 / 130 / ATCC MYA-4618 / FGSC 9003</strain>
    </source>
</reference>
<name>A8N1V3_COPC7</name>
<sequence length="107" mass="12278">MDPPQSSSRTSFSGPYSVAQGPVPLFDLHLKFISDSYLSFFQERKRIEEVYLESLKKLHRKIKAVDASLDDRSDLSTTRSVWSEVVENVERGKFIAMGQYAPFPDFQ</sequence>
<proteinExistence type="predicted"/>
<dbReference type="Pfam" id="PF00611">
    <property type="entry name" value="FCH"/>
    <property type="match status" value="1"/>
</dbReference>
<organism evidence="2 3">
    <name type="scientific">Coprinopsis cinerea (strain Okayama-7 / 130 / ATCC MYA-4618 / FGSC 9003)</name>
    <name type="common">Inky cap fungus</name>
    <name type="synonym">Hormographiella aspergillata</name>
    <dbReference type="NCBI Taxonomy" id="240176"/>
    <lineage>
        <taxon>Eukaryota</taxon>
        <taxon>Fungi</taxon>
        <taxon>Dikarya</taxon>
        <taxon>Basidiomycota</taxon>
        <taxon>Agaricomycotina</taxon>
        <taxon>Agaricomycetes</taxon>
        <taxon>Agaricomycetidae</taxon>
        <taxon>Agaricales</taxon>
        <taxon>Agaricineae</taxon>
        <taxon>Psathyrellaceae</taxon>
        <taxon>Coprinopsis</taxon>
    </lineage>
</organism>
<dbReference type="InterPro" id="IPR027267">
    <property type="entry name" value="AH/BAR_dom_sf"/>
</dbReference>
<dbReference type="SUPFAM" id="SSF103657">
    <property type="entry name" value="BAR/IMD domain-like"/>
    <property type="match status" value="1"/>
</dbReference>
<dbReference type="AlphaFoldDB" id="A8N1V3"/>
<dbReference type="RefSeq" id="XP_001828852.1">
    <property type="nucleotide sequence ID" value="XM_001828800.1"/>
</dbReference>
<dbReference type="Gene3D" id="1.20.1270.60">
    <property type="entry name" value="Arfaptin homology (AH) domain/BAR domain"/>
    <property type="match status" value="1"/>
</dbReference>
<dbReference type="InterPro" id="IPR001060">
    <property type="entry name" value="FCH_dom"/>
</dbReference>
<evidence type="ECO:0000259" key="1">
    <source>
        <dbReference type="Pfam" id="PF00611"/>
    </source>
</evidence>
<protein>
    <recommendedName>
        <fullName evidence="1">FCH domain-containing protein</fullName>
    </recommendedName>
</protein>
<dbReference type="KEGG" id="cci:CC1G_03646"/>
<evidence type="ECO:0000313" key="2">
    <source>
        <dbReference type="EMBL" id="EAU92859.1"/>
    </source>
</evidence>
<dbReference type="STRING" id="240176.A8N1V3"/>
<evidence type="ECO:0000313" key="3">
    <source>
        <dbReference type="Proteomes" id="UP000001861"/>
    </source>
</evidence>
<dbReference type="EMBL" id="AACS02000001">
    <property type="protein sequence ID" value="EAU92859.1"/>
    <property type="molecule type" value="Genomic_DNA"/>
</dbReference>
<accession>A8N1V3</accession>
<dbReference type="Proteomes" id="UP000001861">
    <property type="component" value="Unassembled WGS sequence"/>
</dbReference>
<gene>
    <name evidence="2" type="ORF">CC1G_03646</name>
</gene>
<dbReference type="VEuPathDB" id="FungiDB:CC1G_03646"/>
<dbReference type="GeneID" id="6005278"/>